<dbReference type="AlphaFoldDB" id="A0A8J5T0A4"/>
<evidence type="ECO:0008006" key="4">
    <source>
        <dbReference type="Google" id="ProtNLM"/>
    </source>
</evidence>
<reference evidence="2" key="2">
    <citation type="submission" date="2021-02" db="EMBL/GenBank/DDBJ databases">
        <authorList>
            <person name="Kimball J.A."/>
            <person name="Haas M.W."/>
            <person name="Macchietto M."/>
            <person name="Kono T."/>
            <person name="Duquette J."/>
            <person name="Shao M."/>
        </authorList>
    </citation>
    <scope>NUCLEOTIDE SEQUENCE</scope>
    <source>
        <tissue evidence="2">Fresh leaf tissue</tissue>
    </source>
</reference>
<name>A0A8J5T0A4_ZIZPA</name>
<dbReference type="EMBL" id="JAAALK010000285">
    <property type="protein sequence ID" value="KAG8065106.1"/>
    <property type="molecule type" value="Genomic_DNA"/>
</dbReference>
<protein>
    <recommendedName>
        <fullName evidence="4">Retrotransposon gag domain-containing protein</fullName>
    </recommendedName>
</protein>
<evidence type="ECO:0000256" key="1">
    <source>
        <dbReference type="SAM" id="MobiDB-lite"/>
    </source>
</evidence>
<dbReference type="OrthoDB" id="1689420at2759"/>
<gene>
    <name evidence="2" type="ORF">GUJ93_ZPchr0004g38901</name>
</gene>
<organism evidence="2 3">
    <name type="scientific">Zizania palustris</name>
    <name type="common">Northern wild rice</name>
    <dbReference type="NCBI Taxonomy" id="103762"/>
    <lineage>
        <taxon>Eukaryota</taxon>
        <taxon>Viridiplantae</taxon>
        <taxon>Streptophyta</taxon>
        <taxon>Embryophyta</taxon>
        <taxon>Tracheophyta</taxon>
        <taxon>Spermatophyta</taxon>
        <taxon>Magnoliopsida</taxon>
        <taxon>Liliopsida</taxon>
        <taxon>Poales</taxon>
        <taxon>Poaceae</taxon>
        <taxon>BOP clade</taxon>
        <taxon>Oryzoideae</taxon>
        <taxon>Oryzeae</taxon>
        <taxon>Zizaniinae</taxon>
        <taxon>Zizania</taxon>
    </lineage>
</organism>
<sequence>MSSRFEDFSSELARRSLSPVALLASWPHSVSKAVPSGGNKDLPEDAAAQVAQLQEEVARWRQEAADRLRPQAFPLASEVHQDDGHDDYPEAPQVPEDAENASLDNESPLHPDLHKVSFDPRFKASKLHKYSRGFDPGEFSRSYALAIEANGGVRNTMAKCFPLALEGVALRWFWSLKPGSIKSLEQLKRKFVSNF</sequence>
<evidence type="ECO:0000313" key="3">
    <source>
        <dbReference type="Proteomes" id="UP000729402"/>
    </source>
</evidence>
<feature type="compositionally biased region" description="Basic and acidic residues" evidence="1">
    <location>
        <begin position="79"/>
        <end position="88"/>
    </location>
</feature>
<feature type="region of interest" description="Disordered" evidence="1">
    <location>
        <begin position="79"/>
        <end position="107"/>
    </location>
</feature>
<accession>A0A8J5T0A4</accession>
<reference evidence="2" key="1">
    <citation type="journal article" date="2021" name="bioRxiv">
        <title>Whole Genome Assembly and Annotation of Northern Wild Rice, Zizania palustris L., Supports a Whole Genome Duplication in the Zizania Genus.</title>
        <authorList>
            <person name="Haas M."/>
            <person name="Kono T."/>
            <person name="Macchietto M."/>
            <person name="Millas R."/>
            <person name="McGilp L."/>
            <person name="Shao M."/>
            <person name="Duquette J."/>
            <person name="Hirsch C.N."/>
            <person name="Kimball J."/>
        </authorList>
    </citation>
    <scope>NUCLEOTIDE SEQUENCE</scope>
    <source>
        <tissue evidence="2">Fresh leaf tissue</tissue>
    </source>
</reference>
<evidence type="ECO:0000313" key="2">
    <source>
        <dbReference type="EMBL" id="KAG8065106.1"/>
    </source>
</evidence>
<comment type="caution">
    <text evidence="2">The sequence shown here is derived from an EMBL/GenBank/DDBJ whole genome shotgun (WGS) entry which is preliminary data.</text>
</comment>
<proteinExistence type="predicted"/>
<keyword evidence="3" id="KW-1185">Reference proteome</keyword>
<dbReference type="Proteomes" id="UP000729402">
    <property type="component" value="Unassembled WGS sequence"/>
</dbReference>